<dbReference type="GeneID" id="104596952"/>
<evidence type="ECO:0000313" key="3">
    <source>
        <dbReference type="Proteomes" id="UP000189703"/>
    </source>
</evidence>
<dbReference type="InParanoid" id="A0A1U8A490"/>
<dbReference type="KEGG" id="nnu:104596952"/>
<dbReference type="InterPro" id="IPR013784">
    <property type="entry name" value="Carb-bd-like_fold"/>
</dbReference>
<organism evidence="3 4">
    <name type="scientific">Nelumbo nucifera</name>
    <name type="common">Sacred lotus</name>
    <dbReference type="NCBI Taxonomy" id="4432"/>
    <lineage>
        <taxon>Eukaryota</taxon>
        <taxon>Viridiplantae</taxon>
        <taxon>Streptophyta</taxon>
        <taxon>Embryophyta</taxon>
        <taxon>Tracheophyta</taxon>
        <taxon>Spermatophyta</taxon>
        <taxon>Magnoliopsida</taxon>
        <taxon>Proteales</taxon>
        <taxon>Nelumbonaceae</taxon>
        <taxon>Nelumbo</taxon>
    </lineage>
</organism>
<dbReference type="PANTHER" id="PTHR15048">
    <property type="entry name" value="STARCH-BINDING DOMAIN-CONTAINING PROTEIN 1"/>
    <property type="match status" value="1"/>
</dbReference>
<evidence type="ECO:0000313" key="4">
    <source>
        <dbReference type="RefSeq" id="XP_010256583.1"/>
    </source>
</evidence>
<dbReference type="RefSeq" id="XP_010256583.1">
    <property type="nucleotide sequence ID" value="XM_010258281.2"/>
</dbReference>
<dbReference type="Pfam" id="PF00686">
    <property type="entry name" value="CBM_20"/>
    <property type="match status" value="1"/>
</dbReference>
<dbReference type="Gene3D" id="2.60.40.10">
    <property type="entry name" value="Immunoglobulins"/>
    <property type="match status" value="1"/>
</dbReference>
<dbReference type="CDD" id="cd05467">
    <property type="entry name" value="CBM20"/>
    <property type="match status" value="1"/>
</dbReference>
<dbReference type="AlphaFoldDB" id="A0A1U8A490"/>
<evidence type="ECO:0000259" key="2">
    <source>
        <dbReference type="PROSITE" id="PS51166"/>
    </source>
</evidence>
<dbReference type="GO" id="GO:2001070">
    <property type="term" value="F:starch binding"/>
    <property type="evidence" value="ECO:0007669"/>
    <property type="project" value="InterPro"/>
</dbReference>
<dbReference type="InterPro" id="IPR002044">
    <property type="entry name" value="CBM20"/>
</dbReference>
<keyword evidence="3" id="KW-1185">Reference proteome</keyword>
<proteinExistence type="predicted"/>
<dbReference type="OMA" id="NEHEEQF"/>
<name>A0A1U8A490_NELNU</name>
<feature type="compositionally biased region" description="Basic and acidic residues" evidence="1">
    <location>
        <begin position="481"/>
        <end position="492"/>
    </location>
</feature>
<feature type="domain" description="CBM20" evidence="2">
    <location>
        <begin position="84"/>
        <end position="186"/>
    </location>
</feature>
<dbReference type="InterPro" id="IPR013783">
    <property type="entry name" value="Ig-like_fold"/>
</dbReference>
<feature type="region of interest" description="Disordered" evidence="1">
    <location>
        <begin position="380"/>
        <end position="409"/>
    </location>
</feature>
<accession>A0A1U8A490</accession>
<dbReference type="STRING" id="4432.A0A1U8A490"/>
<evidence type="ECO:0000256" key="1">
    <source>
        <dbReference type="SAM" id="MobiDB-lite"/>
    </source>
</evidence>
<feature type="region of interest" description="Disordered" evidence="1">
    <location>
        <begin position="475"/>
        <end position="494"/>
    </location>
</feature>
<dbReference type="FunFam" id="2.60.40.10:FF:000552">
    <property type="entry name" value="Related to glucoamylase"/>
    <property type="match status" value="1"/>
</dbReference>
<feature type="compositionally biased region" description="Basic and acidic residues" evidence="1">
    <location>
        <begin position="380"/>
        <end position="402"/>
    </location>
</feature>
<reference evidence="4" key="1">
    <citation type="submission" date="2025-08" db="UniProtKB">
        <authorList>
            <consortium name="RefSeq"/>
        </authorList>
    </citation>
    <scope>IDENTIFICATION</scope>
</reference>
<sequence>MMEALTSLSSRIFAKKCINSVSLRSRACFGRTQLQFLQPQKLSNVDSSLSFDLQRKLIGFLSCSLSSSDAQTDCDNTEDHIQATDLPGTVHVRFQLQQECLYGEKFLLVGDDPTIGLWDPSNAIPLTWSDGHVWTVDLDIPVGKALQFKFILKEITGEIVWQPGPDRALHTWETKNMITVLEDWENAEVQKITEELMADPNEGPLVNPNMEDMTVTNQNVMVDINQEMTVAENITHPNEELVANANPELFAAENFNHPKDEEMITVNEGEFIAENTTHPEVDLTANVKKEVTKEESSIHSNEEPKTHAKIELTAADNTLGSNGRTLSDKIPVFINNKENMITCKGPVLVPGLTPLPTVAMLNTEEVEETDVASACVEADEAKDCPAPEKNQLNEKQEPGGDPHEEETMESVFNDETKGELHVNIPEERPHLANGQELPNPRVDGIQKKSHLTNEKGQSNPHADDLQENFLLTNEQEQSNSMKEDGFEEKPHLANEQVQLNSQSDDVNVLQNDVQWGLQSLRKFLLYLGFLLE</sequence>
<dbReference type="OrthoDB" id="550577at2759"/>
<dbReference type="PROSITE" id="PS51166">
    <property type="entry name" value="CBM20"/>
    <property type="match status" value="1"/>
</dbReference>
<dbReference type="eggNOG" id="ENOG502QU99">
    <property type="taxonomic scope" value="Eukaryota"/>
</dbReference>
<protein>
    <submittedName>
        <fullName evidence="4">Uncharacterized protein LOC104596952</fullName>
    </submittedName>
</protein>
<gene>
    <name evidence="4" type="primary">LOC104596952</name>
</gene>
<dbReference type="Proteomes" id="UP000189703">
    <property type="component" value="Unplaced"/>
</dbReference>
<dbReference type="PANTHER" id="PTHR15048:SF0">
    <property type="entry name" value="STARCH-BINDING DOMAIN-CONTAINING PROTEIN 1"/>
    <property type="match status" value="1"/>
</dbReference>
<dbReference type="SUPFAM" id="SSF49452">
    <property type="entry name" value="Starch-binding domain-like"/>
    <property type="match status" value="1"/>
</dbReference>
<dbReference type="SMART" id="SM01065">
    <property type="entry name" value="CBM_2"/>
    <property type="match status" value="1"/>
</dbReference>